<dbReference type="SUPFAM" id="SSF53092">
    <property type="entry name" value="Creatinase/prolidase N-terminal domain"/>
    <property type="match status" value="1"/>
</dbReference>
<dbReference type="AlphaFoldDB" id="A0A1L5NPK4"/>
<organism evidence="3 4">
    <name type="scientific">Rhizobium gallicum</name>
    <dbReference type="NCBI Taxonomy" id="56730"/>
    <lineage>
        <taxon>Bacteria</taxon>
        <taxon>Pseudomonadati</taxon>
        <taxon>Pseudomonadota</taxon>
        <taxon>Alphaproteobacteria</taxon>
        <taxon>Hyphomicrobiales</taxon>
        <taxon>Rhizobiaceae</taxon>
        <taxon>Rhizobium/Agrobacterium group</taxon>
        <taxon>Rhizobium</taxon>
    </lineage>
</organism>
<evidence type="ECO:0000313" key="4">
    <source>
        <dbReference type="Proteomes" id="UP000184749"/>
    </source>
</evidence>
<dbReference type="PANTHER" id="PTHR46112">
    <property type="entry name" value="AMINOPEPTIDASE"/>
    <property type="match status" value="1"/>
</dbReference>
<geneLocation type="plasmid" evidence="4">
    <name>prgalie4872a</name>
</geneLocation>
<dbReference type="Pfam" id="PF00557">
    <property type="entry name" value="Peptidase_M24"/>
    <property type="match status" value="1"/>
</dbReference>
<evidence type="ECO:0000259" key="2">
    <source>
        <dbReference type="Pfam" id="PF01321"/>
    </source>
</evidence>
<dbReference type="Pfam" id="PF01321">
    <property type="entry name" value="Creatinase_N"/>
    <property type="match status" value="1"/>
</dbReference>
<reference evidence="3 4" key="1">
    <citation type="submission" date="2016-09" db="EMBL/GenBank/DDBJ databases">
        <title>The complete genome sequences of Rhizobium gallicum, symbiovars gallicum and phaseoli, symbionts associated to common bean (Phaseolus vulgaris).</title>
        <authorList>
            <person name="Bustos P."/>
            <person name="Santamaria R.I."/>
            <person name="Perez-Carrascal O.M."/>
            <person name="Juarez S."/>
            <person name="Lozano L."/>
            <person name="Martinez-Flores I."/>
            <person name="Martinez-Romero E."/>
            <person name="Cevallos M."/>
            <person name="Romero D."/>
            <person name="Davila G."/>
            <person name="Gonzalez V."/>
        </authorList>
    </citation>
    <scope>NUCLEOTIDE SEQUENCE [LARGE SCALE GENOMIC DNA]</scope>
    <source>
        <strain evidence="3 4">IE4872</strain>
        <plasmid evidence="4">prgalie4872a</plasmid>
    </source>
</reference>
<dbReference type="SUPFAM" id="SSF55920">
    <property type="entry name" value="Creatinase/aminopeptidase"/>
    <property type="match status" value="1"/>
</dbReference>
<dbReference type="CDD" id="cd01066">
    <property type="entry name" value="APP_MetAP"/>
    <property type="match status" value="1"/>
</dbReference>
<protein>
    <submittedName>
        <fullName evidence="3">Xaa-Pro aminopeptidase protein</fullName>
    </submittedName>
</protein>
<keyword evidence="3" id="KW-0614">Plasmid</keyword>
<keyword evidence="3" id="KW-0031">Aminopeptidase</keyword>
<sequence>MFAAIEQAKLDALLVTSHVHLEYLTGYSGMGGYFAPFPLIMVPGRAPIFVARLYEIASVRAESCIDEIIPYTHEKDFAKVCADVLRGFGLQAGSVGFELGCWNLAPADVSALEAQLPDMKVADATRLVARVAAVLSDLELQAMRDAMAMTDVAVRTFQQSLREGITEAEVEALVREKVKLAGGAMSQYVFMVFGERLKLPHGTPTDYPLAINQPAVFESGGSKRGYDCGVLRGAVLGRHAEAEFLHNLSAEAIDAAIAVIKPGTIASEVDAAARKVIERSGNSQAFRHRTGYQTGIRWNDRGDISLDPTSTDILQVGMTFHMPVFLFGKSGYIFGTGEHVLVTERGAEILSGTPRTLFFA</sequence>
<dbReference type="InterPro" id="IPR029149">
    <property type="entry name" value="Creatin/AminoP/Spt16_N"/>
</dbReference>
<name>A0A1L5NPK4_9HYPH</name>
<gene>
    <name evidence="3" type="ORF">IE4872_PA00080</name>
</gene>
<proteinExistence type="predicted"/>
<dbReference type="EMBL" id="CP017102">
    <property type="protein sequence ID" value="APO69826.1"/>
    <property type="molecule type" value="Genomic_DNA"/>
</dbReference>
<dbReference type="GO" id="GO:0004177">
    <property type="term" value="F:aminopeptidase activity"/>
    <property type="evidence" value="ECO:0007669"/>
    <property type="project" value="UniProtKB-KW"/>
</dbReference>
<feature type="domain" description="Creatinase N-terminal" evidence="2">
    <location>
        <begin position="4"/>
        <end position="131"/>
    </location>
</feature>
<dbReference type="InterPro" id="IPR000994">
    <property type="entry name" value="Pept_M24"/>
</dbReference>
<keyword evidence="3" id="KW-0645">Protease</keyword>
<dbReference type="PANTHER" id="PTHR46112:SF2">
    <property type="entry name" value="XAA-PRO AMINOPEPTIDASE P-RELATED"/>
    <property type="match status" value="1"/>
</dbReference>
<accession>A0A1L5NPK4</accession>
<dbReference type="InterPro" id="IPR050659">
    <property type="entry name" value="Peptidase_M24B"/>
</dbReference>
<feature type="domain" description="Peptidase M24" evidence="1">
    <location>
        <begin position="142"/>
        <end position="326"/>
    </location>
</feature>
<dbReference type="Gene3D" id="3.90.230.10">
    <property type="entry name" value="Creatinase/methionine aminopeptidase superfamily"/>
    <property type="match status" value="1"/>
</dbReference>
<evidence type="ECO:0000259" key="1">
    <source>
        <dbReference type="Pfam" id="PF00557"/>
    </source>
</evidence>
<dbReference type="InterPro" id="IPR036005">
    <property type="entry name" value="Creatinase/aminopeptidase-like"/>
</dbReference>
<dbReference type="Gene3D" id="3.40.350.10">
    <property type="entry name" value="Creatinase/prolidase N-terminal domain"/>
    <property type="match status" value="1"/>
</dbReference>
<dbReference type="InterPro" id="IPR000587">
    <property type="entry name" value="Creatinase_N"/>
</dbReference>
<dbReference type="Proteomes" id="UP000184749">
    <property type="component" value="Plasmid pRgalIE4872a"/>
</dbReference>
<evidence type="ECO:0000313" key="3">
    <source>
        <dbReference type="EMBL" id="APO69826.1"/>
    </source>
</evidence>
<keyword evidence="3" id="KW-0378">Hydrolase</keyword>